<dbReference type="PROSITE" id="PS50203">
    <property type="entry name" value="CALPAIN_CAT"/>
    <property type="match status" value="1"/>
</dbReference>
<dbReference type="PRINTS" id="PR00704">
    <property type="entry name" value="CALPAIN"/>
</dbReference>
<dbReference type="SMART" id="SM00230">
    <property type="entry name" value="CysPc"/>
    <property type="match status" value="1"/>
</dbReference>
<evidence type="ECO:0000313" key="10">
    <source>
        <dbReference type="Proteomes" id="UP001208570"/>
    </source>
</evidence>
<gene>
    <name evidence="9" type="ORF">LSH36_108g04017</name>
</gene>
<dbReference type="Gene3D" id="3.90.70.10">
    <property type="entry name" value="Cysteine proteinases"/>
    <property type="match status" value="1"/>
</dbReference>
<dbReference type="InterPro" id="IPR001300">
    <property type="entry name" value="Peptidase_C2_calpain_cat"/>
</dbReference>
<dbReference type="Gene3D" id="2.60.120.380">
    <property type="match status" value="1"/>
</dbReference>
<dbReference type="Proteomes" id="UP001208570">
    <property type="component" value="Unassembled WGS sequence"/>
</dbReference>
<evidence type="ECO:0000256" key="1">
    <source>
        <dbReference type="ARBA" id="ARBA00007623"/>
    </source>
</evidence>
<dbReference type="PROSITE" id="PS00139">
    <property type="entry name" value="THIOL_PROTEASE_CYS"/>
    <property type="match status" value="1"/>
</dbReference>
<dbReference type="Pfam" id="PF01067">
    <property type="entry name" value="Calpain_III"/>
    <property type="match status" value="1"/>
</dbReference>
<dbReference type="CDD" id="cd00044">
    <property type="entry name" value="CysPc"/>
    <property type="match status" value="1"/>
</dbReference>
<comment type="similarity">
    <text evidence="1">Belongs to the peptidase C2 family.</text>
</comment>
<dbReference type="FunFam" id="3.90.70.10:FF:000054">
    <property type="entry name" value="Calpain 14"/>
    <property type="match status" value="1"/>
</dbReference>
<keyword evidence="2 6" id="KW-0645">Protease</keyword>
<dbReference type="GO" id="GO:0006508">
    <property type="term" value="P:proteolysis"/>
    <property type="evidence" value="ECO:0007669"/>
    <property type="project" value="UniProtKB-KW"/>
</dbReference>
<keyword evidence="10" id="KW-1185">Reference proteome</keyword>
<dbReference type="GO" id="GO:0005737">
    <property type="term" value="C:cytoplasm"/>
    <property type="evidence" value="ECO:0007669"/>
    <property type="project" value="TreeGrafter"/>
</dbReference>
<dbReference type="AlphaFoldDB" id="A0AAD9JYP4"/>
<keyword evidence="3 6" id="KW-0378">Hydrolase</keyword>
<dbReference type="InterPro" id="IPR022684">
    <property type="entry name" value="Calpain_cysteine_protease"/>
</dbReference>
<dbReference type="CDD" id="cd00214">
    <property type="entry name" value="Calpain_III"/>
    <property type="match status" value="1"/>
</dbReference>
<dbReference type="SUPFAM" id="SSF49758">
    <property type="entry name" value="Calpain large subunit, middle domain (domain III)"/>
    <property type="match status" value="1"/>
</dbReference>
<feature type="domain" description="Calpain catalytic" evidence="8">
    <location>
        <begin position="73"/>
        <end position="372"/>
    </location>
</feature>
<evidence type="ECO:0000259" key="8">
    <source>
        <dbReference type="PROSITE" id="PS50203"/>
    </source>
</evidence>
<dbReference type="Pfam" id="PF00648">
    <property type="entry name" value="Peptidase_C2"/>
    <property type="match status" value="1"/>
</dbReference>
<evidence type="ECO:0000256" key="4">
    <source>
        <dbReference type="ARBA" id="ARBA00022807"/>
    </source>
</evidence>
<protein>
    <recommendedName>
        <fullName evidence="8">Calpain catalytic domain-containing protein</fullName>
    </recommendedName>
</protein>
<proteinExistence type="inferred from homology"/>
<dbReference type="GO" id="GO:0004198">
    <property type="term" value="F:calcium-dependent cysteine-type endopeptidase activity"/>
    <property type="evidence" value="ECO:0007669"/>
    <property type="project" value="InterPro"/>
</dbReference>
<organism evidence="9 10">
    <name type="scientific">Paralvinella palmiformis</name>
    <dbReference type="NCBI Taxonomy" id="53620"/>
    <lineage>
        <taxon>Eukaryota</taxon>
        <taxon>Metazoa</taxon>
        <taxon>Spiralia</taxon>
        <taxon>Lophotrochozoa</taxon>
        <taxon>Annelida</taxon>
        <taxon>Polychaeta</taxon>
        <taxon>Sedentaria</taxon>
        <taxon>Canalipalpata</taxon>
        <taxon>Terebellida</taxon>
        <taxon>Terebelliformia</taxon>
        <taxon>Alvinellidae</taxon>
        <taxon>Paralvinella</taxon>
    </lineage>
</organism>
<reference evidence="9" key="1">
    <citation type="journal article" date="2023" name="Mol. Biol. Evol.">
        <title>Third-Generation Sequencing Reveals the Adaptive Role of the Epigenome in Three Deep-Sea Polychaetes.</title>
        <authorList>
            <person name="Perez M."/>
            <person name="Aroh O."/>
            <person name="Sun Y."/>
            <person name="Lan Y."/>
            <person name="Juniper S.K."/>
            <person name="Young C.R."/>
            <person name="Angers B."/>
            <person name="Qian P.Y."/>
        </authorList>
    </citation>
    <scope>NUCLEOTIDE SEQUENCE</scope>
    <source>
        <strain evidence="9">P08H-3</strain>
    </source>
</reference>
<dbReference type="InterPro" id="IPR036213">
    <property type="entry name" value="Calpain_III_sf"/>
</dbReference>
<accession>A0AAD9JYP4</accession>
<feature type="active site" evidence="5 6">
    <location>
        <position position="288"/>
    </location>
</feature>
<dbReference type="PANTHER" id="PTHR10183">
    <property type="entry name" value="CALPAIN"/>
    <property type="match status" value="1"/>
</dbReference>
<evidence type="ECO:0000313" key="9">
    <source>
        <dbReference type="EMBL" id="KAK2161883.1"/>
    </source>
</evidence>
<evidence type="ECO:0000256" key="3">
    <source>
        <dbReference type="ARBA" id="ARBA00022801"/>
    </source>
</evidence>
<dbReference type="InterPro" id="IPR033883">
    <property type="entry name" value="C2_III"/>
</dbReference>
<feature type="active site" evidence="5 6">
    <location>
        <position position="312"/>
    </location>
</feature>
<dbReference type="PANTHER" id="PTHR10183:SF379">
    <property type="entry name" value="CALPAIN-5"/>
    <property type="match status" value="1"/>
</dbReference>
<dbReference type="SUPFAM" id="SSF54001">
    <property type="entry name" value="Cysteine proteinases"/>
    <property type="match status" value="1"/>
</dbReference>
<feature type="active site" evidence="5 6">
    <location>
        <position position="131"/>
    </location>
</feature>
<dbReference type="InterPro" id="IPR022683">
    <property type="entry name" value="Calpain_III"/>
</dbReference>
<keyword evidence="4 6" id="KW-0788">Thiol protease</keyword>
<feature type="region of interest" description="Disordered" evidence="7">
    <location>
        <begin position="1"/>
        <end position="24"/>
    </location>
</feature>
<evidence type="ECO:0000256" key="5">
    <source>
        <dbReference type="PIRSR" id="PIRSR622684-1"/>
    </source>
</evidence>
<dbReference type="SMART" id="SM00720">
    <property type="entry name" value="calpain_III"/>
    <property type="match status" value="1"/>
</dbReference>
<dbReference type="InterPro" id="IPR038765">
    <property type="entry name" value="Papain-like_cys_pep_sf"/>
</dbReference>
<dbReference type="InterPro" id="IPR022682">
    <property type="entry name" value="Calpain_domain_III"/>
</dbReference>
<evidence type="ECO:0000256" key="6">
    <source>
        <dbReference type="PROSITE-ProRule" id="PRU00239"/>
    </source>
</evidence>
<dbReference type="InterPro" id="IPR000169">
    <property type="entry name" value="Pept_cys_AS"/>
</dbReference>
<comment type="caution">
    <text evidence="9">The sequence shown here is derived from an EMBL/GenBank/DDBJ whole genome shotgun (WGS) entry which is preliminary data.</text>
</comment>
<dbReference type="EMBL" id="JAODUP010000108">
    <property type="protein sequence ID" value="KAK2161883.1"/>
    <property type="molecule type" value="Genomic_DNA"/>
</dbReference>
<evidence type="ECO:0000256" key="2">
    <source>
        <dbReference type="ARBA" id="ARBA00022670"/>
    </source>
</evidence>
<evidence type="ECO:0000256" key="7">
    <source>
        <dbReference type="SAM" id="MobiDB-lite"/>
    </source>
</evidence>
<sequence>MGCGGTKPNLASPTVSEGGEMTEYEGENKRSIGNSVLSAAHYDYNNGSNKLVKEASIDNKINALIESIPEGEPFCDEEFPAEDCALFYTERPNHGIKWARPKDIVPEGKQPHLLVDGISSDDIKQGILGDCWFLSSCAAVSQQEKFMRKIVPEDQPLCGKKYKGIVLFHFWHYGRWVNIYVDDRLPVKDGELIYASCDDPTEFWVALVEKAYAKLHGCYEALEGGQTMDALVDLTGGLAERYEIKSADPNMYRHLLRAHRAGAFIACSRKGDWRKTVQTEDNGLVSGHAYTITNVLRISHKMGEERLLRIRNPWGNETEWKGSWSDEDTNWSWVDEDTLKVMQVEKKDDGEFWMSFKDFCRHFQEVTICTTGPEVNVGDQLGHVQCIEGIWIEGVSAGGSRNDLEMFATNPQYILTLSEPDDFDPMTDDPENEGRCSVVIALMQIQNKKQCRADAKNLQIGFILYQTDDPSKRLPAKHFKFNGDSGKSGIYINLREVSGRFELEPGHYVIIPSAFQPDKPGKFLLRVFAQKRFKLTL</sequence>
<name>A0AAD9JYP4_9ANNE</name>